<sequence>MNEHDRALQLLQKAIKVYDSMPGHQSIIAGIEAQMGVLYYMLGSYSESYNSLKNATQKFRAAGEKKSALFGIALNQMGLACVQLLLINEAADLFEEARTILEAQCGPYHADTLGVYSNLAGTYDAMGRTADAIEILDYVVDMREERLGTANPDGEDEKRRLAELLKEAGMVRTRKSRSLETLLVKNSHIITLDEVEVS</sequence>
<dbReference type="InterPro" id="IPR011990">
    <property type="entry name" value="TPR-like_helical_dom_sf"/>
</dbReference>
<dbReference type="Pfam" id="PF13424">
    <property type="entry name" value="TPR_12"/>
    <property type="match status" value="1"/>
</dbReference>
<dbReference type="PANTHER" id="PTHR46284:SF1">
    <property type="entry name" value="PROTEIN KINESIN LIGHT CHAIN-RELATED 2"/>
    <property type="match status" value="1"/>
</dbReference>
<reference evidence="1" key="1">
    <citation type="submission" date="2020-06" db="EMBL/GenBank/DDBJ databases">
        <authorList>
            <person name="Li T."/>
            <person name="Hu X."/>
            <person name="Zhang T."/>
            <person name="Song X."/>
            <person name="Zhang H."/>
            <person name="Dai N."/>
            <person name="Sheng W."/>
            <person name="Hou X."/>
            <person name="Wei L."/>
        </authorList>
    </citation>
    <scope>NUCLEOTIDE SEQUENCE</scope>
    <source>
        <strain evidence="1">G02</strain>
        <tissue evidence="1">Leaf</tissue>
    </source>
</reference>
<organism evidence="1">
    <name type="scientific">Sesamum radiatum</name>
    <name type="common">Black benniseed</name>
    <dbReference type="NCBI Taxonomy" id="300843"/>
    <lineage>
        <taxon>Eukaryota</taxon>
        <taxon>Viridiplantae</taxon>
        <taxon>Streptophyta</taxon>
        <taxon>Embryophyta</taxon>
        <taxon>Tracheophyta</taxon>
        <taxon>Spermatophyta</taxon>
        <taxon>Magnoliopsida</taxon>
        <taxon>eudicotyledons</taxon>
        <taxon>Gunneridae</taxon>
        <taxon>Pentapetalae</taxon>
        <taxon>asterids</taxon>
        <taxon>lamiids</taxon>
        <taxon>Lamiales</taxon>
        <taxon>Pedaliaceae</taxon>
        <taxon>Sesamum</taxon>
    </lineage>
</organism>
<dbReference type="EMBL" id="JACGWJ010000013">
    <property type="protein sequence ID" value="KAL0377429.1"/>
    <property type="molecule type" value="Genomic_DNA"/>
</dbReference>
<reference evidence="1" key="2">
    <citation type="journal article" date="2024" name="Plant">
        <title>Genomic evolution and insights into agronomic trait innovations of Sesamum species.</title>
        <authorList>
            <person name="Miao H."/>
            <person name="Wang L."/>
            <person name="Qu L."/>
            <person name="Liu H."/>
            <person name="Sun Y."/>
            <person name="Le M."/>
            <person name="Wang Q."/>
            <person name="Wei S."/>
            <person name="Zheng Y."/>
            <person name="Lin W."/>
            <person name="Duan Y."/>
            <person name="Cao H."/>
            <person name="Xiong S."/>
            <person name="Wang X."/>
            <person name="Wei L."/>
            <person name="Li C."/>
            <person name="Ma Q."/>
            <person name="Ju M."/>
            <person name="Zhao R."/>
            <person name="Li G."/>
            <person name="Mu C."/>
            <person name="Tian Q."/>
            <person name="Mei H."/>
            <person name="Zhang T."/>
            <person name="Gao T."/>
            <person name="Zhang H."/>
        </authorList>
    </citation>
    <scope>NUCLEOTIDE SEQUENCE</scope>
    <source>
        <strain evidence="1">G02</strain>
    </source>
</reference>
<protein>
    <submittedName>
        <fullName evidence="1">Protein KINESIN LIGHT CHAIN-RELATED 2</fullName>
    </submittedName>
</protein>
<accession>A0AAW2RBS0</accession>
<comment type="caution">
    <text evidence="1">The sequence shown here is derived from an EMBL/GenBank/DDBJ whole genome shotgun (WGS) entry which is preliminary data.</text>
</comment>
<dbReference type="SUPFAM" id="SSF48452">
    <property type="entry name" value="TPR-like"/>
    <property type="match status" value="1"/>
</dbReference>
<gene>
    <name evidence="1" type="ORF">Sradi_3048400</name>
</gene>
<proteinExistence type="predicted"/>
<dbReference type="PANTHER" id="PTHR46284">
    <property type="entry name" value="PROTEIN KINESIN LIGHT CHAIN-RELATED 3"/>
    <property type="match status" value="1"/>
</dbReference>
<evidence type="ECO:0000313" key="1">
    <source>
        <dbReference type="EMBL" id="KAL0377429.1"/>
    </source>
</evidence>
<dbReference type="AlphaFoldDB" id="A0AAW2RBS0"/>
<name>A0AAW2RBS0_SESRA</name>
<dbReference type="Gene3D" id="1.25.40.10">
    <property type="entry name" value="Tetratricopeptide repeat domain"/>
    <property type="match status" value="2"/>
</dbReference>